<dbReference type="Proteomes" id="UP000598174">
    <property type="component" value="Unassembled WGS sequence"/>
</dbReference>
<name>A0A919J217_9ACTN</name>
<feature type="signal peptide" evidence="1">
    <location>
        <begin position="1"/>
        <end position="29"/>
    </location>
</feature>
<dbReference type="EMBL" id="BOMM01000035">
    <property type="protein sequence ID" value="GIE11947.1"/>
    <property type="molecule type" value="Genomic_DNA"/>
</dbReference>
<dbReference type="AlphaFoldDB" id="A0A919J217"/>
<dbReference type="RefSeq" id="WP_203818453.1">
    <property type="nucleotide sequence ID" value="NZ_BAAABP010000038.1"/>
</dbReference>
<keyword evidence="3" id="KW-1185">Reference proteome</keyword>
<evidence type="ECO:0000256" key="1">
    <source>
        <dbReference type="SAM" id="SignalP"/>
    </source>
</evidence>
<comment type="caution">
    <text evidence="2">The sequence shown here is derived from an EMBL/GenBank/DDBJ whole genome shotgun (WGS) entry which is preliminary data.</text>
</comment>
<proteinExistence type="predicted"/>
<keyword evidence="1" id="KW-0732">Signal</keyword>
<gene>
    <name evidence="2" type="ORF">Afe05nite_37870</name>
</gene>
<organism evidence="2 3">
    <name type="scientific">Paractinoplanes ferrugineus</name>
    <dbReference type="NCBI Taxonomy" id="113564"/>
    <lineage>
        <taxon>Bacteria</taxon>
        <taxon>Bacillati</taxon>
        <taxon>Actinomycetota</taxon>
        <taxon>Actinomycetes</taxon>
        <taxon>Micromonosporales</taxon>
        <taxon>Micromonosporaceae</taxon>
        <taxon>Paractinoplanes</taxon>
    </lineage>
</organism>
<accession>A0A919J217</accession>
<feature type="chain" id="PRO_5036720005" evidence="1">
    <location>
        <begin position="30"/>
        <end position="521"/>
    </location>
</feature>
<evidence type="ECO:0000313" key="3">
    <source>
        <dbReference type="Proteomes" id="UP000598174"/>
    </source>
</evidence>
<sequence>MKLSRTGRILATAATIPALLLSTGSAALAATGTLTLTALNRAGTKVTISATAVDVDTSFGYTIKTGAAKKLPKGTYAVLARIVTGETTTLAGYTVNVSGAAKVTVDARQGKRVGVALSPAPDGLITQMSVRVCSLTGASYDVEAGGDQIYVVPTGSKKVGFAALGSWTDLSGTTDSYAVLNQTTGVPADPTRTYGPAALGTVLVESRRGPGGTNSSDIAVQPVAPGCGHRLFAELVSTDVPTVTRLRLSPTSWDIRSDEFATAKKTGESWDIGGYMTTRKVVAGQTTGARFYASAWGPGTLLPTMAAGRLSYNLNNGFEDPYYPGTGSNVEGGDRATAVLRFGSKVVATKKDTGWMPDTTFLSYKVKKAGWYTLTNSASRYYPEITYWPGILSTSSVATYRFQAKPKATALAPVYAVQMIPAGLSLYNKAGPASTTNVALKLTRKSGSELKAGKNPTVKTVTAQMSTNGTTWRSVPVRRTGGSWTAVVSNPSSGAVSLRARETNTDGSYTEVTIFRAYAIG</sequence>
<protein>
    <submittedName>
        <fullName evidence="2">Uncharacterized protein</fullName>
    </submittedName>
</protein>
<evidence type="ECO:0000313" key="2">
    <source>
        <dbReference type="EMBL" id="GIE11947.1"/>
    </source>
</evidence>
<reference evidence="2" key="1">
    <citation type="submission" date="2021-01" db="EMBL/GenBank/DDBJ databases">
        <title>Whole genome shotgun sequence of Actinoplanes ferrugineus NBRC 15555.</title>
        <authorList>
            <person name="Komaki H."/>
            <person name="Tamura T."/>
        </authorList>
    </citation>
    <scope>NUCLEOTIDE SEQUENCE</scope>
    <source>
        <strain evidence="2">NBRC 15555</strain>
    </source>
</reference>